<proteinExistence type="predicted"/>
<reference evidence="2 3" key="1">
    <citation type="journal article" date="2011" name="Science">
        <title>The Selaginella genome identifies genetic changes associated with the evolution of vascular plants.</title>
        <authorList>
            <person name="Banks J.A."/>
            <person name="Nishiyama T."/>
            <person name="Hasebe M."/>
            <person name="Bowman J.L."/>
            <person name="Gribskov M."/>
            <person name="dePamphilis C."/>
            <person name="Albert V.A."/>
            <person name="Aono N."/>
            <person name="Aoyama T."/>
            <person name="Ambrose B.A."/>
            <person name="Ashton N.W."/>
            <person name="Axtell M.J."/>
            <person name="Barker E."/>
            <person name="Barker M.S."/>
            <person name="Bennetzen J.L."/>
            <person name="Bonawitz N.D."/>
            <person name="Chapple C."/>
            <person name="Cheng C."/>
            <person name="Correa L.G."/>
            <person name="Dacre M."/>
            <person name="DeBarry J."/>
            <person name="Dreyer I."/>
            <person name="Elias M."/>
            <person name="Engstrom E.M."/>
            <person name="Estelle M."/>
            <person name="Feng L."/>
            <person name="Finet C."/>
            <person name="Floyd S.K."/>
            <person name="Frommer W.B."/>
            <person name="Fujita T."/>
            <person name="Gramzow L."/>
            <person name="Gutensohn M."/>
            <person name="Harholt J."/>
            <person name="Hattori M."/>
            <person name="Heyl A."/>
            <person name="Hirai T."/>
            <person name="Hiwatashi Y."/>
            <person name="Ishikawa M."/>
            <person name="Iwata M."/>
            <person name="Karol K.G."/>
            <person name="Koehler B."/>
            <person name="Kolukisaoglu U."/>
            <person name="Kubo M."/>
            <person name="Kurata T."/>
            <person name="Lalonde S."/>
            <person name="Li K."/>
            <person name="Li Y."/>
            <person name="Litt A."/>
            <person name="Lyons E."/>
            <person name="Manning G."/>
            <person name="Maruyama T."/>
            <person name="Michael T.P."/>
            <person name="Mikami K."/>
            <person name="Miyazaki S."/>
            <person name="Morinaga S."/>
            <person name="Murata T."/>
            <person name="Mueller-Roeber B."/>
            <person name="Nelson D.R."/>
            <person name="Obara M."/>
            <person name="Oguri Y."/>
            <person name="Olmstead R.G."/>
            <person name="Onodera N."/>
            <person name="Petersen B.L."/>
            <person name="Pils B."/>
            <person name="Prigge M."/>
            <person name="Rensing S.A."/>
            <person name="Riano-Pachon D.M."/>
            <person name="Roberts A.W."/>
            <person name="Sato Y."/>
            <person name="Scheller H.V."/>
            <person name="Schulz B."/>
            <person name="Schulz C."/>
            <person name="Shakirov E.V."/>
            <person name="Shibagaki N."/>
            <person name="Shinohara N."/>
            <person name="Shippen D.E."/>
            <person name="Soerensen I."/>
            <person name="Sotooka R."/>
            <person name="Sugimoto N."/>
            <person name="Sugita M."/>
            <person name="Sumikawa N."/>
            <person name="Tanurdzic M."/>
            <person name="Theissen G."/>
            <person name="Ulvskov P."/>
            <person name="Wakazuki S."/>
            <person name="Weng J.K."/>
            <person name="Willats W.W."/>
            <person name="Wipf D."/>
            <person name="Wolf P.G."/>
            <person name="Yang L."/>
            <person name="Zimmer A.D."/>
            <person name="Zhu Q."/>
            <person name="Mitros T."/>
            <person name="Hellsten U."/>
            <person name="Loque D."/>
            <person name="Otillar R."/>
            <person name="Salamov A."/>
            <person name="Schmutz J."/>
            <person name="Shapiro H."/>
            <person name="Lindquist E."/>
            <person name="Lucas S."/>
            <person name="Rokhsar D."/>
            <person name="Grigoriev I.V."/>
        </authorList>
    </citation>
    <scope>NUCLEOTIDE SEQUENCE [LARGE SCALE GENOMIC DNA]</scope>
</reference>
<evidence type="ECO:0000256" key="1">
    <source>
        <dbReference type="SAM" id="Coils"/>
    </source>
</evidence>
<protein>
    <submittedName>
        <fullName evidence="2">Uncharacterized protein</fullName>
    </submittedName>
</protein>
<dbReference type="EMBL" id="GL377765">
    <property type="protein sequence ID" value="EFJ04674.1"/>
    <property type="molecule type" value="Genomic_DNA"/>
</dbReference>
<dbReference type="PANTHER" id="PTHR33566:SF1">
    <property type="entry name" value="EN_SPM-LIKE TRANSPOSON-RELATED"/>
    <property type="match status" value="1"/>
</dbReference>
<keyword evidence="1" id="KW-0175">Coiled coil</keyword>
<organism evidence="3">
    <name type="scientific">Selaginella moellendorffii</name>
    <name type="common">Spikemoss</name>
    <dbReference type="NCBI Taxonomy" id="88036"/>
    <lineage>
        <taxon>Eukaryota</taxon>
        <taxon>Viridiplantae</taxon>
        <taxon>Streptophyta</taxon>
        <taxon>Embryophyta</taxon>
        <taxon>Tracheophyta</taxon>
        <taxon>Lycopodiopsida</taxon>
        <taxon>Selaginellales</taxon>
        <taxon>Selaginellaceae</taxon>
        <taxon>Selaginella</taxon>
    </lineage>
</organism>
<name>D8TF90_SELML</name>
<dbReference type="HOGENOM" id="CLU_262856_0_0_1"/>
<evidence type="ECO:0000313" key="2">
    <source>
        <dbReference type="EMBL" id="EFJ04674.1"/>
    </source>
</evidence>
<gene>
    <name evidence="2" type="ORF">SELMODRAFT_432188</name>
</gene>
<dbReference type="KEGG" id="smo:SELMODRAFT_432188"/>
<accession>D8TF90</accession>
<dbReference type="eggNOG" id="ENOG502QQS5">
    <property type="taxonomic scope" value="Eukaryota"/>
</dbReference>
<keyword evidence="3" id="KW-1185">Reference proteome</keyword>
<sequence>MEEDTVPTDVKTTIYFQSKVLEPPQVIAEFANWTKRMHEEFDREVEFGDDPTYVIGQSELKKLLKVEKEVLCFHKCLKDPRGDWRAGDMVKLQKELYKGKQNFYGVIEWFFCDGIDEQYGEVKMVCRPVELLTTEEESKIETAQICSFKLNRCRWFPCTVLNSEKCHRMTPRKAAGIRRASQHDDRRVFGGKHLHRSNLTFEAGYVLQIDSFLVVNFIVRGCILPAHDARLCFYVGNQKLGHWRCQVYPGKLARLELVNSSLELAPSGSMFCVKQPLDPDSYFPCMVFKGFDEWGNSVRQGTRMRLQLSGVHLSQQEVETDGAGIVRLSELRVAKEYNLTGSIVLSSEDDIVMFEIVFKGASRTLKFAFEQPKRSYIGREVTGLNIHVVDEAGNVDTAIGGTISMSWDKDICYVVNKGQCQLRGLTMPKTPGLWEGRAWHSDYQLMSLAFEIQVELAAACKLVCEAQVIAGGCGEEIALKFEARDELNLPGFLSNEIVEQDNVCNSGYKAEEVSLEIIVPDTCERLEKVAYATDGFAAFQSFWVDMPLGVYNLVIRASSKQVSVPLEVTPGNNPTLLRLLGETPRELTLSDRDDEQQVVPEMWVLVECEDGRPLQALQQLTVSVWDPLGKNCLTKSGERDDEASVYVFQGVVVPARAGPYVLKFVLEGSDEVTPIKWQLNVVHGRPYRLKFNMEQENTDVVVVDVVDIHDNRCFGCREISLRGTLTLQRAAKPAICCVTAIDGQATFSDLEIMPELFTFEVCAIGAEFNDVKSATSRLAVLRGNYSREQVEKHLYQYIVEQSETMIKSIGCGLKECHKALKNLPNKLYAAQESLGRNTDLLKQAQASLLSVYERRRAASDDEVLLRERNETQRTEGDILNELKTLVHKENSPALALYTAQEMKPIGFPLDDILGPIVLLARVEKDEINRSLSTFLGARSLLQVVCKTYKGIRWLRSSDANVDNSTAFLAFVRSNKLWIPENFPVFRIDAIKQYKRKDGNAAVDAQHPQKLLNIPPPVLSNGEIPAGFLGYGVNFLYLRREHLELRQSLFYHVFRKLQVYNTEENMLNAWNEMSLSCQAVSLDGGRCDKGQVLIGSRRTFEVPRFASVPCEEREQCSLVPAAASAFTRNKEFIQCQAKVEELQAAALNDEKEVQELENKRQELEMMIEKWQKRIPSDVDSDDFCKQMQALQEQAPDAGSKGTLHIYLEEIFEERMISHTSRKHRLLSI</sequence>
<dbReference type="PANTHER" id="PTHR33566">
    <property type="entry name" value="EN/SPM-LIKE TRANSPOSON-RELATED"/>
    <property type="match status" value="1"/>
</dbReference>
<dbReference type="InParanoid" id="D8TF90"/>
<dbReference type="Proteomes" id="UP000001514">
    <property type="component" value="Unassembled WGS sequence"/>
</dbReference>
<feature type="coiled-coil region" evidence="1">
    <location>
        <begin position="1136"/>
        <end position="1172"/>
    </location>
</feature>
<evidence type="ECO:0000313" key="3">
    <source>
        <dbReference type="Proteomes" id="UP000001514"/>
    </source>
</evidence>
<dbReference type="AlphaFoldDB" id="D8TF90"/>
<dbReference type="Gramene" id="EFJ04674">
    <property type="protein sequence ID" value="EFJ04674"/>
    <property type="gene ID" value="SELMODRAFT_432188"/>
</dbReference>